<dbReference type="GO" id="GO:0006396">
    <property type="term" value="P:RNA processing"/>
    <property type="evidence" value="ECO:0007669"/>
    <property type="project" value="InterPro"/>
</dbReference>
<dbReference type="Pfam" id="PF14559">
    <property type="entry name" value="TPR_19"/>
    <property type="match status" value="6"/>
</dbReference>
<feature type="repeat" description="TPR" evidence="1">
    <location>
        <begin position="199"/>
        <end position="232"/>
    </location>
</feature>
<feature type="repeat" description="TPR" evidence="1">
    <location>
        <begin position="748"/>
        <end position="781"/>
    </location>
</feature>
<reference evidence="2 3" key="1">
    <citation type="submission" date="2020-02" db="EMBL/GenBank/DDBJ databases">
        <title>Draft genome sequence of Limisphaera ngatamarikiensis NGM72.4T, a thermophilic Verrucomicrobia grouped in subdivision 3.</title>
        <authorList>
            <person name="Carere C.R."/>
            <person name="Steen J."/>
            <person name="Hugenholtz P."/>
            <person name="Stott M.B."/>
        </authorList>
    </citation>
    <scope>NUCLEOTIDE SEQUENCE [LARGE SCALE GENOMIC DNA]</scope>
    <source>
        <strain evidence="2 3">NGM72.4</strain>
    </source>
</reference>
<evidence type="ECO:0000256" key="1">
    <source>
        <dbReference type="PROSITE-ProRule" id="PRU00339"/>
    </source>
</evidence>
<dbReference type="Pfam" id="PF13432">
    <property type="entry name" value="TPR_16"/>
    <property type="match status" value="4"/>
</dbReference>
<dbReference type="InterPro" id="IPR011990">
    <property type="entry name" value="TPR-like_helical_dom_sf"/>
</dbReference>
<accession>A0A6M1RWT8</accession>
<dbReference type="Gene3D" id="1.25.40.10">
    <property type="entry name" value="Tetratricopeptide repeat domain"/>
    <property type="match status" value="6"/>
</dbReference>
<feature type="repeat" description="TPR" evidence="1">
    <location>
        <begin position="1027"/>
        <end position="1060"/>
    </location>
</feature>
<dbReference type="SUPFAM" id="SSF48452">
    <property type="entry name" value="TPR-like"/>
    <property type="match status" value="6"/>
</dbReference>
<sequence length="1074" mass="120078">MQRTVCGWAAAAVCAALMVLTGCSREARVQRHLNRAERLYQAGDYDRAEIEYRNALKYGGTNRTAVVRLGLILHQEGRLLEAHSVLRMAAELDPDNADVRVAFGQCLLALGNVGGARTQALAVLTRAPANTEAWLLLWDATLSTNHLAETRQWLEKLAGSADRCAGYHLVWSGVHAREGDRARAEAAVQRALEVEPNSPAAHFARGTWLARADKIREAEEEFKKAAELGPLRSPYRLRYAEFKAATGDRTGARAILEELVKKAPDFLPAWTELAKLELAERNWDAADQALRRVLVRDPVNLPALLLRPQLAVAQGRYTNAVAELEKILKLIPNHPRVLYQMALASLMVNDVSRAITSLEQSLEAAPDNAEAVVLLAELRLRRGDPGGAIQLLEPFAARHPEAWQARLLLARAYLARNEVDRVLNVYRALARDFPTNPTPWLLTGLIQRERGQLDTARQAFENAVRIRPGYLPAVEQLVQLDLIARRFDDARRRAEAELARHTNSPLPWMLLYQVHLFQTNLPEAERALLKAVEVAPDYRPAHAELARIYVATGRQNEAVDRLQGLVKANPKDIVSLMQLALLHTALTNYAEARKTYERILEIQPRYGPALNNLAWLLAENLNDLDRAYQLARQAVDLQPGEPASADTLGWILFRRGEYARALPLLQESARKLPEEPEVQFHLAMTHYMLGEETAARVAFQTTIQLRPDGPEAQEARRRLALLDLQAQSVDDARLAELEARARKDPRDPVLWSRIAEVYAIRGRWAQAVEAGQKALELVPDSVVFMTKVARWMGEMPDRLDRAIELARRARDRAPDDAQAAYTLARLVWRKGDQTWAASLLEEVARKLPNDPRVWYDLAWARYSQGRVAQAQQALQQAAQLRPDPSLTRQIEEFQRAIALAENPPTTPAEASQLRQWAVSRTNDVPALVAWAALEARSGNAAEAARLYEAARAVFPNFTPALRELAILYAGPLKQPDKAYELALRIRENDRNDAAIARIVGVLGLQRGDLARASAALTDYTRQRPDDAEAFYQLGLVQRQLKQPGQARQSLERALALAPNAPFAAEARKVLAELK</sequence>
<feature type="repeat" description="TPR" evidence="1">
    <location>
        <begin position="63"/>
        <end position="96"/>
    </location>
</feature>
<feature type="repeat" description="TPR" evidence="1">
    <location>
        <begin position="437"/>
        <end position="470"/>
    </location>
</feature>
<keyword evidence="1" id="KW-0802">TPR repeat</keyword>
<dbReference type="InterPro" id="IPR019734">
    <property type="entry name" value="TPR_rpt"/>
</dbReference>
<dbReference type="Proteomes" id="UP000477311">
    <property type="component" value="Unassembled WGS sequence"/>
</dbReference>
<evidence type="ECO:0000313" key="3">
    <source>
        <dbReference type="Proteomes" id="UP000477311"/>
    </source>
</evidence>
<dbReference type="AlphaFoldDB" id="A0A6M1RWT8"/>
<name>A0A6M1RWT8_9BACT</name>
<gene>
    <name evidence="2" type="ORF">G4L39_07450</name>
</gene>
<dbReference type="PROSITE" id="PS50005">
    <property type="entry name" value="TPR"/>
    <property type="match status" value="9"/>
</dbReference>
<comment type="caution">
    <text evidence="2">The sequence shown here is derived from an EMBL/GenBank/DDBJ whole genome shotgun (WGS) entry which is preliminary data.</text>
</comment>
<dbReference type="PROSITE" id="PS51257">
    <property type="entry name" value="PROKAR_LIPOPROTEIN"/>
    <property type="match status" value="1"/>
</dbReference>
<dbReference type="RefSeq" id="WP_165107131.1">
    <property type="nucleotide sequence ID" value="NZ_JAAKYA010000052.1"/>
</dbReference>
<dbReference type="SMART" id="SM00386">
    <property type="entry name" value="HAT"/>
    <property type="match status" value="5"/>
</dbReference>
<feature type="repeat" description="TPR" evidence="1">
    <location>
        <begin position="851"/>
        <end position="884"/>
    </location>
</feature>
<evidence type="ECO:0000313" key="2">
    <source>
        <dbReference type="EMBL" id="NGO39232.1"/>
    </source>
</evidence>
<protein>
    <submittedName>
        <fullName evidence="2">Tetratricopeptide repeat protein</fullName>
    </submittedName>
</protein>
<dbReference type="PANTHER" id="PTHR12558:SF13">
    <property type="entry name" value="CELL DIVISION CYCLE PROTEIN 27 HOMOLOG"/>
    <property type="match status" value="1"/>
</dbReference>
<feature type="repeat" description="TPR" evidence="1">
    <location>
        <begin position="539"/>
        <end position="572"/>
    </location>
</feature>
<dbReference type="SMART" id="SM00028">
    <property type="entry name" value="TPR"/>
    <property type="match status" value="21"/>
</dbReference>
<dbReference type="InterPro" id="IPR003107">
    <property type="entry name" value="HAT"/>
</dbReference>
<feature type="repeat" description="TPR" evidence="1">
    <location>
        <begin position="335"/>
        <end position="368"/>
    </location>
</feature>
<dbReference type="PANTHER" id="PTHR12558">
    <property type="entry name" value="CELL DIVISION CYCLE 16,23,27"/>
    <property type="match status" value="1"/>
</dbReference>
<proteinExistence type="predicted"/>
<keyword evidence="3" id="KW-1185">Reference proteome</keyword>
<organism evidence="2 3">
    <name type="scientific">Limisphaera ngatamarikiensis</name>
    <dbReference type="NCBI Taxonomy" id="1324935"/>
    <lineage>
        <taxon>Bacteria</taxon>
        <taxon>Pseudomonadati</taxon>
        <taxon>Verrucomicrobiota</taxon>
        <taxon>Verrucomicrobiia</taxon>
        <taxon>Limisphaerales</taxon>
        <taxon>Limisphaeraceae</taxon>
        <taxon>Limisphaera</taxon>
    </lineage>
</organism>
<feature type="repeat" description="TPR" evidence="1">
    <location>
        <begin position="573"/>
        <end position="606"/>
    </location>
</feature>
<dbReference type="EMBL" id="JAAKYA010000052">
    <property type="protein sequence ID" value="NGO39232.1"/>
    <property type="molecule type" value="Genomic_DNA"/>
</dbReference>